<evidence type="ECO:0000313" key="13">
    <source>
        <dbReference type="Proteomes" id="UP000472372"/>
    </source>
</evidence>
<comment type="subunit">
    <text evidence="3">Heterodimer of a catalytic heavy chain and a regulatory light chain.</text>
</comment>
<evidence type="ECO:0000256" key="6">
    <source>
        <dbReference type="ARBA" id="ARBA00030406"/>
    </source>
</evidence>
<dbReference type="InterPro" id="IPR036812">
    <property type="entry name" value="NAD(P)_OxRdtase_dom_sf"/>
</dbReference>
<protein>
    <recommendedName>
        <fullName evidence="8">GCS light chain</fullName>
    </recommendedName>
    <alternativeName>
        <fullName evidence="6">Gamma-ECS regulatory subunit</fullName>
    </alternativeName>
    <alternativeName>
        <fullName evidence="9">Gamma-glutamylcysteine synthetase regulatory subunit</fullName>
    </alternativeName>
    <alternativeName>
        <fullName evidence="7">Glutamate--cysteine ligase modifier subunit</fullName>
    </alternativeName>
</protein>
<dbReference type="PANTHER" id="PTHR13295">
    <property type="entry name" value="GLUTAMATE CYSTEINE LIGASE REGULATORY SUBUNIT"/>
    <property type="match status" value="1"/>
</dbReference>
<comment type="pathway">
    <text evidence="1">Sulfur metabolism; glutathione biosynthesis; glutathione from L-cysteine and L-glutamate: step 1/2.</text>
</comment>
<dbReference type="SUPFAM" id="SSF51430">
    <property type="entry name" value="NAD(P)-linked oxidoreductase"/>
    <property type="match status" value="1"/>
</dbReference>
<gene>
    <name evidence="12" type="ORF">PTTW11_05283</name>
</gene>
<feature type="region of interest" description="Disordered" evidence="10">
    <location>
        <begin position="132"/>
        <end position="165"/>
    </location>
</feature>
<evidence type="ECO:0000256" key="8">
    <source>
        <dbReference type="ARBA" id="ARBA00031732"/>
    </source>
</evidence>
<proteinExistence type="inferred from homology"/>
<dbReference type="Proteomes" id="UP000472372">
    <property type="component" value="Chromosome 4"/>
</dbReference>
<dbReference type="PANTHER" id="PTHR13295:SF4">
    <property type="entry name" value="GLUTAMATE--CYSTEINE LIGASE REGULATORY SUBUNIT"/>
    <property type="match status" value="1"/>
</dbReference>
<dbReference type="GO" id="GO:0035226">
    <property type="term" value="F:glutamate-cysteine ligase catalytic subunit binding"/>
    <property type="evidence" value="ECO:0007669"/>
    <property type="project" value="InterPro"/>
</dbReference>
<evidence type="ECO:0000256" key="9">
    <source>
        <dbReference type="ARBA" id="ARBA00032926"/>
    </source>
</evidence>
<evidence type="ECO:0000256" key="3">
    <source>
        <dbReference type="ARBA" id="ARBA00011532"/>
    </source>
</evidence>
<dbReference type="GO" id="GO:0030234">
    <property type="term" value="F:enzyme regulator activity"/>
    <property type="evidence" value="ECO:0007669"/>
    <property type="project" value="TreeGrafter"/>
</dbReference>
<comment type="similarity">
    <text evidence="2">Belongs to the aldo/keto reductase family. Glutamate--cysteine ligase light chain subfamily.</text>
</comment>
<organism evidence="12 13">
    <name type="scientific">Pyrenophora teres f. teres</name>
    <dbReference type="NCBI Taxonomy" id="97479"/>
    <lineage>
        <taxon>Eukaryota</taxon>
        <taxon>Fungi</taxon>
        <taxon>Dikarya</taxon>
        <taxon>Ascomycota</taxon>
        <taxon>Pezizomycotina</taxon>
        <taxon>Dothideomycetes</taxon>
        <taxon>Pleosporomycetidae</taxon>
        <taxon>Pleosporales</taxon>
        <taxon>Pleosporineae</taxon>
        <taxon>Pleosporaceae</taxon>
        <taxon>Pyrenophora</taxon>
    </lineage>
</organism>
<sequence length="314" mass="34541">MKLILSTSNTMSGGPSVIRRPFFEKSNTELTSSLRENFAAHQPTPAPSKLDYTTWTTKTDSALYIPTHTPSPLTEPRESYDITVKLFYLPNIPADRRCAQTREAIELVLKELGTSSIDLLIVSFPGISFDADDEDSDFDDDPPSPPSATQSTNENTTGDCLDAGVPPEDIETMITTWRTLEKLQLEGLVSKLGIAEFGVARLTRFLEHTKIKPSVNQINVRDCCVVPKPLILYAKQQQIELLTHNDCTNILPRGTLRQILGSGENGSGVLAGEGNEDGLKGDVEPQWVVKYTAVVKDRGVVESKGYFAVAELRD</sequence>
<evidence type="ECO:0000256" key="4">
    <source>
        <dbReference type="ARBA" id="ARBA00022684"/>
    </source>
</evidence>
<dbReference type="UniPathway" id="UPA00142">
    <property type="reaction ID" value="UER00209"/>
</dbReference>
<dbReference type="GO" id="GO:0016491">
    <property type="term" value="F:oxidoreductase activity"/>
    <property type="evidence" value="ECO:0007669"/>
    <property type="project" value="UniProtKB-KW"/>
</dbReference>
<dbReference type="AlphaFoldDB" id="A0A6S6W1J2"/>
<evidence type="ECO:0000256" key="10">
    <source>
        <dbReference type="SAM" id="MobiDB-lite"/>
    </source>
</evidence>
<dbReference type="GO" id="GO:0006750">
    <property type="term" value="P:glutathione biosynthetic process"/>
    <property type="evidence" value="ECO:0007669"/>
    <property type="project" value="UniProtKB-UniPathway"/>
</dbReference>
<keyword evidence="4" id="KW-0317">Glutathione biosynthesis</keyword>
<keyword evidence="5" id="KW-0560">Oxidoreductase</keyword>
<reference evidence="12" key="1">
    <citation type="submission" date="2021-02" db="EMBL/GenBank/DDBJ databases">
        <authorList>
            <person name="Syme A R."/>
            <person name="Syme A R."/>
            <person name="Moolhuijzen P."/>
        </authorList>
    </citation>
    <scope>NUCLEOTIDE SEQUENCE</scope>
    <source>
        <strain evidence="12">W1-1</strain>
    </source>
</reference>
<dbReference type="InterPro" id="IPR032963">
    <property type="entry name" value="Gclm"/>
</dbReference>
<feature type="compositionally biased region" description="Polar residues" evidence="10">
    <location>
        <begin position="149"/>
        <end position="158"/>
    </location>
</feature>
<feature type="domain" description="NADP-dependent oxidoreductase" evidence="11">
    <location>
        <begin position="75"/>
        <end position="242"/>
    </location>
</feature>
<evidence type="ECO:0000256" key="2">
    <source>
        <dbReference type="ARBA" id="ARBA00008612"/>
    </source>
</evidence>
<evidence type="ECO:0000256" key="5">
    <source>
        <dbReference type="ARBA" id="ARBA00023002"/>
    </source>
</evidence>
<dbReference type="InterPro" id="IPR023210">
    <property type="entry name" value="NADP_OxRdtase_dom"/>
</dbReference>
<dbReference type="FunFam" id="3.20.20.100:FF:000026">
    <property type="entry name" value="Gamma-cysteine synthetase regulatory subunit, putative"/>
    <property type="match status" value="1"/>
</dbReference>
<dbReference type="GO" id="GO:0017109">
    <property type="term" value="C:glutamate-cysteine ligase complex"/>
    <property type="evidence" value="ECO:0007669"/>
    <property type="project" value="TreeGrafter"/>
</dbReference>
<evidence type="ECO:0000313" key="12">
    <source>
        <dbReference type="EMBL" id="CAE7033805.1"/>
    </source>
</evidence>
<dbReference type="Gene3D" id="3.20.20.100">
    <property type="entry name" value="NADP-dependent oxidoreductase domain"/>
    <property type="match status" value="1"/>
</dbReference>
<dbReference type="EMBL" id="HG992980">
    <property type="protein sequence ID" value="CAE7033805.1"/>
    <property type="molecule type" value="Genomic_DNA"/>
</dbReference>
<feature type="compositionally biased region" description="Acidic residues" evidence="10">
    <location>
        <begin position="132"/>
        <end position="142"/>
    </location>
</feature>
<evidence type="ECO:0000256" key="1">
    <source>
        <dbReference type="ARBA" id="ARBA00005006"/>
    </source>
</evidence>
<accession>A0A6S6W1J2</accession>
<evidence type="ECO:0000259" key="11">
    <source>
        <dbReference type="Pfam" id="PF00248"/>
    </source>
</evidence>
<evidence type="ECO:0000256" key="7">
    <source>
        <dbReference type="ARBA" id="ARBA00031154"/>
    </source>
</evidence>
<dbReference type="Pfam" id="PF00248">
    <property type="entry name" value="Aldo_ket_red"/>
    <property type="match status" value="1"/>
</dbReference>
<name>A0A6S6W1J2_9PLEO</name>